<proteinExistence type="predicted"/>
<feature type="region of interest" description="Disordered" evidence="1">
    <location>
        <begin position="590"/>
        <end position="646"/>
    </location>
</feature>
<dbReference type="Proteomes" id="UP000008066">
    <property type="component" value="Unassembled WGS sequence"/>
</dbReference>
<feature type="compositionally biased region" description="Low complexity" evidence="1">
    <location>
        <begin position="608"/>
        <end position="617"/>
    </location>
</feature>
<dbReference type="OMA" id="GHASAWR"/>
<feature type="compositionally biased region" description="Basic and acidic residues" evidence="1">
    <location>
        <begin position="708"/>
        <end position="722"/>
    </location>
</feature>
<keyword evidence="3" id="KW-1185">Reference proteome</keyword>
<feature type="compositionally biased region" description="Basic and acidic residues" evidence="1">
    <location>
        <begin position="474"/>
        <end position="488"/>
    </location>
</feature>
<feature type="compositionally biased region" description="Basic and acidic residues" evidence="1">
    <location>
        <begin position="208"/>
        <end position="217"/>
    </location>
</feature>
<dbReference type="OrthoDB" id="5204833at2759"/>
<feature type="region of interest" description="Disordered" evidence="1">
    <location>
        <begin position="270"/>
        <end position="488"/>
    </location>
</feature>
<feature type="compositionally biased region" description="Low complexity" evidence="1">
    <location>
        <begin position="97"/>
        <end position="113"/>
    </location>
</feature>
<feature type="compositionally biased region" description="Basic and acidic residues" evidence="1">
    <location>
        <begin position="46"/>
        <end position="81"/>
    </location>
</feature>
<dbReference type="EMBL" id="GL988041">
    <property type="protein sequence ID" value="EGS20406.1"/>
    <property type="molecule type" value="Genomic_DNA"/>
</dbReference>
<sequence>MVRRSARIASLQKSPEESSPVPPIQEQEEPLLELPPPVKRRRGRAKRTEPQPAEETKPAEPEPVETKPIEEPEIPEKKQQNDVEPPAPCAPSPVRVPKTPGGSSPMKPPMSEMHPSKVHPTMGPPSSALRLGFTDIKPAANRGDGLPAVAQTTPSKVTVPSSAFTFRMTRNTPTAAAKPTTASVDISLSDEALKMMGDIREQAAKLKEDLRAQQEAEKTEEELTADRKIARAKGKAGRFSAAHMAEFKKMDSIENHPSVLRYHPDRLAHIGPLKPGVKRTQDKANLDESESTRPKQATPGLRSAKKEAPAATAEPPNSVKRPRQHKDEDVTSKRPSSRDGSSIPAPKSVSGIPRSKPTLSSSLLTPTKASLARTSTVTSKTPAQSSLIKSPSKPTVSLSKPALSGIPRSATTSNLHSPSRIFPPSAKPAPAKAAESNEKKTTLVPEAKATQATETKATTEVKPAPEAKPTTTTEDVKSPSKSRFEKMGLDKMKALLRDAKMKSALPVPASLTSKTPAPDRPEKSALPVPSTTPGRKLAKQVSFTPETQRAAMTQNSPSPIKSSNIPQLPKPRELLGEVYYPSLDALLAEQEAAGPRPLPEPPAKESPSKPTSSTAEPVISEFTFRSEKTISLGSSPGQATIRPVRPSILPTEKLPVVEAVVSTSTSPNKENVAPSTIQKQRSVFLALPHGMSNKKRHRPTSDEEDAEKEAAERAAKKQKMELVPEGDALLAPRLTASVMKKGPAGTVTTGGSPSKVVPAGSPKKVELPGHTPATPSPIKKKTSISLSRLSALARPKMRK</sequence>
<feature type="region of interest" description="Disordered" evidence="1">
    <location>
        <begin position="500"/>
        <end position="569"/>
    </location>
</feature>
<feature type="region of interest" description="Disordered" evidence="1">
    <location>
        <begin position="1"/>
        <end position="131"/>
    </location>
</feature>
<feature type="compositionally biased region" description="Low complexity" evidence="1">
    <location>
        <begin position="446"/>
        <end position="456"/>
    </location>
</feature>
<dbReference type="HOGENOM" id="CLU_015328_0_0_1"/>
<feature type="compositionally biased region" description="Polar residues" evidence="1">
    <location>
        <begin position="629"/>
        <end position="638"/>
    </location>
</feature>
<feature type="compositionally biased region" description="Low complexity" evidence="1">
    <location>
        <begin position="555"/>
        <end position="566"/>
    </location>
</feature>
<feature type="compositionally biased region" description="Low complexity" evidence="1">
    <location>
        <begin position="785"/>
        <end position="799"/>
    </location>
</feature>
<gene>
    <name evidence="2" type="ORF">CTHT_0022350</name>
</gene>
<dbReference type="eggNOG" id="ENOG502T00Q">
    <property type="taxonomic scope" value="Eukaryota"/>
</dbReference>
<feature type="compositionally biased region" description="Polar residues" evidence="1">
    <location>
        <begin position="541"/>
        <end position="554"/>
    </location>
</feature>
<dbReference type="STRING" id="759272.G0S430"/>
<dbReference type="GeneID" id="18256273"/>
<dbReference type="RefSeq" id="XP_006692702.1">
    <property type="nucleotide sequence ID" value="XM_006692639.1"/>
</dbReference>
<evidence type="ECO:0000256" key="1">
    <source>
        <dbReference type="SAM" id="MobiDB-lite"/>
    </source>
</evidence>
<protein>
    <submittedName>
        <fullName evidence="2">Uncharacterized protein</fullName>
    </submittedName>
</protein>
<feature type="compositionally biased region" description="Low complexity" evidence="1">
    <location>
        <begin position="355"/>
        <end position="372"/>
    </location>
</feature>
<feature type="compositionally biased region" description="Polar residues" evidence="1">
    <location>
        <begin position="373"/>
        <end position="398"/>
    </location>
</feature>
<evidence type="ECO:0000313" key="2">
    <source>
        <dbReference type="EMBL" id="EGS20406.1"/>
    </source>
</evidence>
<feature type="compositionally biased region" description="Basic and acidic residues" evidence="1">
    <location>
        <begin position="279"/>
        <end position="293"/>
    </location>
</feature>
<evidence type="ECO:0000313" key="3">
    <source>
        <dbReference type="Proteomes" id="UP000008066"/>
    </source>
</evidence>
<accession>G0S430</accession>
<reference evidence="2 3" key="1">
    <citation type="journal article" date="2011" name="Cell">
        <title>Insight into structure and assembly of the nuclear pore complex by utilizing the genome of a eukaryotic thermophile.</title>
        <authorList>
            <person name="Amlacher S."/>
            <person name="Sarges P."/>
            <person name="Flemming D."/>
            <person name="van Noort V."/>
            <person name="Kunze R."/>
            <person name="Devos D.P."/>
            <person name="Arumugam M."/>
            <person name="Bork P."/>
            <person name="Hurt E."/>
        </authorList>
    </citation>
    <scope>NUCLEOTIDE SEQUENCE [LARGE SCALE GENOMIC DNA]</scope>
    <source>
        <strain evidence="3">DSM 1495 / CBS 144.50 / IMI 039719</strain>
    </source>
</reference>
<name>G0S430_CHATD</name>
<organism evidence="3">
    <name type="scientific">Chaetomium thermophilum (strain DSM 1495 / CBS 144.50 / IMI 039719)</name>
    <name type="common">Thermochaetoides thermophila</name>
    <dbReference type="NCBI Taxonomy" id="759272"/>
    <lineage>
        <taxon>Eukaryota</taxon>
        <taxon>Fungi</taxon>
        <taxon>Dikarya</taxon>
        <taxon>Ascomycota</taxon>
        <taxon>Pezizomycotina</taxon>
        <taxon>Sordariomycetes</taxon>
        <taxon>Sordariomycetidae</taxon>
        <taxon>Sordariales</taxon>
        <taxon>Chaetomiaceae</taxon>
        <taxon>Thermochaetoides</taxon>
    </lineage>
</organism>
<dbReference type="AlphaFoldDB" id="G0S430"/>
<dbReference type="KEGG" id="cthr:CTHT_0022350"/>
<feature type="region of interest" description="Disordered" evidence="1">
    <location>
        <begin position="686"/>
        <end position="799"/>
    </location>
</feature>
<feature type="region of interest" description="Disordered" evidence="1">
    <location>
        <begin position="208"/>
        <end position="238"/>
    </location>
</feature>